<evidence type="ECO:0000256" key="3">
    <source>
        <dbReference type="SAM" id="Coils"/>
    </source>
</evidence>
<feature type="coiled-coil region" evidence="3">
    <location>
        <begin position="318"/>
        <end position="345"/>
    </location>
</feature>
<feature type="compositionally biased region" description="Basic and acidic residues" evidence="4">
    <location>
        <begin position="222"/>
        <end position="244"/>
    </location>
</feature>
<dbReference type="EMBL" id="JARGEI010000023">
    <property type="protein sequence ID" value="KAJ8710345.1"/>
    <property type="molecule type" value="Genomic_DNA"/>
</dbReference>
<dbReference type="Pfam" id="PF04180">
    <property type="entry name" value="LTV"/>
    <property type="match status" value="2"/>
</dbReference>
<keyword evidence="6" id="KW-1185">Reference proteome</keyword>
<feature type="region of interest" description="Disordered" evidence="4">
    <location>
        <begin position="23"/>
        <end position="63"/>
    </location>
</feature>
<dbReference type="PANTHER" id="PTHR21531">
    <property type="entry name" value="LOW-TEMPERATURE VIABILITY PROTEIN LTV1-RELATED"/>
    <property type="match status" value="1"/>
</dbReference>
<feature type="compositionally biased region" description="Basic and acidic residues" evidence="4">
    <location>
        <begin position="48"/>
        <end position="63"/>
    </location>
</feature>
<comment type="caution">
    <text evidence="5">The sequence shown here is derived from an EMBL/GenBank/DDBJ whole genome shotgun (WGS) entry which is preliminary data.</text>
</comment>
<feature type="compositionally biased region" description="Basic and acidic residues" evidence="4">
    <location>
        <begin position="474"/>
        <end position="488"/>
    </location>
</feature>
<gene>
    <name evidence="5" type="ORF">PYW07_009711</name>
</gene>
<dbReference type="Proteomes" id="UP001231518">
    <property type="component" value="Chromosome 23"/>
</dbReference>
<evidence type="ECO:0000256" key="2">
    <source>
        <dbReference type="ARBA" id="ARBA00021561"/>
    </source>
</evidence>
<feature type="region of interest" description="Disordered" evidence="4">
    <location>
        <begin position="503"/>
        <end position="532"/>
    </location>
</feature>
<evidence type="ECO:0000256" key="1">
    <source>
        <dbReference type="ARBA" id="ARBA00009078"/>
    </source>
</evidence>
<feature type="compositionally biased region" description="Polar residues" evidence="4">
    <location>
        <begin position="521"/>
        <end position="532"/>
    </location>
</feature>
<feature type="compositionally biased region" description="Acidic residues" evidence="4">
    <location>
        <begin position="185"/>
        <end position="201"/>
    </location>
</feature>
<comment type="similarity">
    <text evidence="1">Belongs to the LTV1 family.</text>
</comment>
<protein>
    <recommendedName>
        <fullName evidence="2">Protein LTV1 homolog</fullName>
    </recommendedName>
</protein>
<keyword evidence="3" id="KW-0175">Coiled coil</keyword>
<dbReference type="GO" id="GO:0000056">
    <property type="term" value="P:ribosomal small subunit export from nucleus"/>
    <property type="evidence" value="ECO:0007669"/>
    <property type="project" value="TreeGrafter"/>
</dbReference>
<evidence type="ECO:0000313" key="6">
    <source>
        <dbReference type="Proteomes" id="UP001231518"/>
    </source>
</evidence>
<feature type="region of interest" description="Disordered" evidence="4">
    <location>
        <begin position="466"/>
        <end position="488"/>
    </location>
</feature>
<accession>A0AAD8DNK9</accession>
<sequence>MPKTKKKFIDRKKAVTFNLVHRSQRDPLAADETAPQRVLVPVSANVPQRKDKDPELTPEQRREEQIKYGIYFDDDYNYLQHLKDSREVTLVVQPKPIHKRKEKSSEATEDGETIQVKEALNLPSSVFASEVEEDVGLLNKAAPQGLCLDLDPEVIAALDDDFDFDDPNNELEDNFIDLAMGDGGEGSDDEDYEDEDGDSMSDDGNSDKAFVSDLDSDDDSDAENREKGGRMPNWDARDKDDTKSRFSQYSMSSSVMRRNQGLTLLDNRFEKMFAEYDDTEVGALDLEEIEGFMPETHDMLLQAAEHFEESQRRYQLDKEKEIARMKRLQEIEEESEEDLMTVEVDPKEKWDCETILSTYSNLYNHPKVIQEPKKPQKIQLNARGIPKDALGKDNKLTAKSLAKFNAMNEESGSSGDDDDEKTNADTVLSTLSVLSLRILKFNAMNDDSGSSGDDEDEKTNADTVLSTLSALSLRPKDESPEEKKERKRLLKEYRKERRIEKKANREAFKEEKKRQEKIMMNNRNNVQGNRIL</sequence>
<evidence type="ECO:0000256" key="4">
    <source>
        <dbReference type="SAM" id="MobiDB-lite"/>
    </source>
</evidence>
<feature type="compositionally biased region" description="Basic and acidic residues" evidence="4">
    <location>
        <begin position="503"/>
        <end position="517"/>
    </location>
</feature>
<dbReference type="GO" id="GO:0005634">
    <property type="term" value="C:nucleus"/>
    <property type="evidence" value="ECO:0007669"/>
    <property type="project" value="TreeGrafter"/>
</dbReference>
<proteinExistence type="inferred from homology"/>
<name>A0AAD8DNK9_MYTSE</name>
<dbReference type="GO" id="GO:0005829">
    <property type="term" value="C:cytosol"/>
    <property type="evidence" value="ECO:0007669"/>
    <property type="project" value="TreeGrafter"/>
</dbReference>
<feature type="region of interest" description="Disordered" evidence="4">
    <location>
        <begin position="177"/>
        <end position="252"/>
    </location>
</feature>
<dbReference type="GO" id="GO:0030688">
    <property type="term" value="C:preribosome, small subunit precursor"/>
    <property type="evidence" value="ECO:0007669"/>
    <property type="project" value="TreeGrafter"/>
</dbReference>
<reference evidence="5" key="1">
    <citation type="submission" date="2023-03" db="EMBL/GenBank/DDBJ databases">
        <title>Chromosome-level genomes of two armyworms, Mythimna separata and Mythimna loreyi, provide insights into the biosynthesis and reception of sex pheromones.</title>
        <authorList>
            <person name="Zhao H."/>
        </authorList>
    </citation>
    <scope>NUCLEOTIDE SEQUENCE</scope>
    <source>
        <strain evidence="5">BeijingLab</strain>
        <tissue evidence="5">Pupa</tissue>
    </source>
</reference>
<dbReference type="AlphaFoldDB" id="A0AAD8DNK9"/>
<organism evidence="5 6">
    <name type="scientific">Mythimna separata</name>
    <name type="common">Oriental armyworm</name>
    <name type="synonym">Pseudaletia separata</name>
    <dbReference type="NCBI Taxonomy" id="271217"/>
    <lineage>
        <taxon>Eukaryota</taxon>
        <taxon>Metazoa</taxon>
        <taxon>Ecdysozoa</taxon>
        <taxon>Arthropoda</taxon>
        <taxon>Hexapoda</taxon>
        <taxon>Insecta</taxon>
        <taxon>Pterygota</taxon>
        <taxon>Neoptera</taxon>
        <taxon>Endopterygota</taxon>
        <taxon>Lepidoptera</taxon>
        <taxon>Glossata</taxon>
        <taxon>Ditrysia</taxon>
        <taxon>Noctuoidea</taxon>
        <taxon>Noctuidae</taxon>
        <taxon>Noctuinae</taxon>
        <taxon>Hadenini</taxon>
        <taxon>Mythimna</taxon>
    </lineage>
</organism>
<dbReference type="GO" id="GO:0042274">
    <property type="term" value="P:ribosomal small subunit biogenesis"/>
    <property type="evidence" value="ECO:0007669"/>
    <property type="project" value="InterPro"/>
</dbReference>
<dbReference type="InterPro" id="IPR007307">
    <property type="entry name" value="Ltv1"/>
</dbReference>
<evidence type="ECO:0000313" key="5">
    <source>
        <dbReference type="EMBL" id="KAJ8710345.1"/>
    </source>
</evidence>
<dbReference type="PANTHER" id="PTHR21531:SF0">
    <property type="entry name" value="PROTEIN LTV1 HOMOLOG"/>
    <property type="match status" value="1"/>
</dbReference>